<gene>
    <name evidence="1" type="ORF">AB6A40_006650</name>
</gene>
<name>A0ABD6EJK9_9BILA</name>
<comment type="caution">
    <text evidence="1">The sequence shown here is derived from an EMBL/GenBank/DDBJ whole genome shotgun (WGS) entry which is preliminary data.</text>
</comment>
<sequence>MMFSVLIPSGHKHVMLRVTIVAMSHLKGSPFVLLLGDTPLGIYPNCGSIADKVATYRIRTAVRGICGIHSCTLSAEEAYLGSVNLCRCGGFVCGKRCSNCNVPDDS</sequence>
<dbReference type="AlphaFoldDB" id="A0ABD6EJK9"/>
<evidence type="ECO:0000313" key="2">
    <source>
        <dbReference type="Proteomes" id="UP001608902"/>
    </source>
</evidence>
<dbReference type="Proteomes" id="UP001608902">
    <property type="component" value="Unassembled WGS sequence"/>
</dbReference>
<keyword evidence="2" id="KW-1185">Reference proteome</keyword>
<protein>
    <submittedName>
        <fullName evidence="1">Uncharacterized protein</fullName>
    </submittedName>
</protein>
<reference evidence="1 2" key="1">
    <citation type="submission" date="2024-08" db="EMBL/GenBank/DDBJ databases">
        <title>Gnathostoma spinigerum genome.</title>
        <authorList>
            <person name="Gonzalez-Bertolin B."/>
            <person name="Monzon S."/>
            <person name="Zaballos A."/>
            <person name="Jimenez P."/>
            <person name="Dekumyoy P."/>
            <person name="Varona S."/>
            <person name="Cuesta I."/>
            <person name="Sumanam S."/>
            <person name="Adisakwattana P."/>
            <person name="Gasser R.B."/>
            <person name="Hernandez-Gonzalez A."/>
            <person name="Young N.D."/>
            <person name="Perteguer M.J."/>
        </authorList>
    </citation>
    <scope>NUCLEOTIDE SEQUENCE [LARGE SCALE GENOMIC DNA]</scope>
    <source>
        <strain evidence="1">AL3</strain>
        <tissue evidence="1">Liver</tissue>
    </source>
</reference>
<accession>A0ABD6EJK9</accession>
<dbReference type="EMBL" id="JBGFUD010004852">
    <property type="protein sequence ID" value="MFH4979941.1"/>
    <property type="molecule type" value="Genomic_DNA"/>
</dbReference>
<organism evidence="1 2">
    <name type="scientific">Gnathostoma spinigerum</name>
    <dbReference type="NCBI Taxonomy" id="75299"/>
    <lineage>
        <taxon>Eukaryota</taxon>
        <taxon>Metazoa</taxon>
        <taxon>Ecdysozoa</taxon>
        <taxon>Nematoda</taxon>
        <taxon>Chromadorea</taxon>
        <taxon>Rhabditida</taxon>
        <taxon>Spirurina</taxon>
        <taxon>Gnathostomatomorpha</taxon>
        <taxon>Gnathostomatoidea</taxon>
        <taxon>Gnathostomatidae</taxon>
        <taxon>Gnathostoma</taxon>
    </lineage>
</organism>
<proteinExistence type="predicted"/>
<evidence type="ECO:0000313" key="1">
    <source>
        <dbReference type="EMBL" id="MFH4979941.1"/>
    </source>
</evidence>